<dbReference type="EMBL" id="LNQE01000850">
    <property type="protein sequence ID" value="KUG24339.1"/>
    <property type="molecule type" value="Genomic_DNA"/>
</dbReference>
<proteinExistence type="predicted"/>
<dbReference type="EC" id="6.2.1.13" evidence="4"/>
<organism evidence="4">
    <name type="scientific">hydrocarbon metagenome</name>
    <dbReference type="NCBI Taxonomy" id="938273"/>
    <lineage>
        <taxon>unclassified sequences</taxon>
        <taxon>metagenomes</taxon>
        <taxon>ecological metagenomes</taxon>
    </lineage>
</organism>
<dbReference type="PANTHER" id="PTHR43334:SF1">
    <property type="entry name" value="3-HYDROXYPROPIONATE--COA LIGASE [ADP-FORMING]"/>
    <property type="match status" value="1"/>
</dbReference>
<dbReference type="AlphaFoldDB" id="A0A0W8FVR4"/>
<dbReference type="SUPFAM" id="SSF56059">
    <property type="entry name" value="Glutathione synthetase ATP-binding domain-like"/>
    <property type="match status" value="1"/>
</dbReference>
<dbReference type="Gene3D" id="3.30.470.20">
    <property type="entry name" value="ATP-grasp fold, B domain"/>
    <property type="match status" value="1"/>
</dbReference>
<name>A0A0W8FVR4_9ZZZZ</name>
<evidence type="ECO:0000256" key="1">
    <source>
        <dbReference type="ARBA" id="ARBA00022598"/>
    </source>
</evidence>
<accession>A0A0W8FVR4</accession>
<evidence type="ECO:0000313" key="4">
    <source>
        <dbReference type="EMBL" id="KUG24339.1"/>
    </source>
</evidence>
<dbReference type="InterPro" id="IPR013815">
    <property type="entry name" value="ATP_grasp_subdomain_1"/>
</dbReference>
<dbReference type="Pfam" id="PF13549">
    <property type="entry name" value="ATP-grasp_5"/>
    <property type="match status" value="1"/>
</dbReference>
<reference evidence="4" key="1">
    <citation type="journal article" date="2015" name="Proc. Natl. Acad. Sci. U.S.A.">
        <title>Networks of energetic and metabolic interactions define dynamics in microbial communities.</title>
        <authorList>
            <person name="Embree M."/>
            <person name="Liu J.K."/>
            <person name="Al-Bassam M.M."/>
            <person name="Zengler K."/>
        </authorList>
    </citation>
    <scope>NUCLEOTIDE SEQUENCE</scope>
</reference>
<keyword evidence="1 4" id="KW-0436">Ligase</keyword>
<dbReference type="InterPro" id="IPR051538">
    <property type="entry name" value="Acyl-CoA_Synth/Transferase"/>
</dbReference>
<keyword evidence="3" id="KW-0067">ATP-binding</keyword>
<dbReference type="Gene3D" id="3.30.1490.20">
    <property type="entry name" value="ATP-grasp fold, A domain"/>
    <property type="match status" value="1"/>
</dbReference>
<protein>
    <submittedName>
        <fullName evidence="4">Acetyl-coa synthetase (Adp-forming) beta chain</fullName>
        <ecNumber evidence="4">6.2.1.13</ecNumber>
    </submittedName>
</protein>
<sequence length="222" mass="23876">MLNIIKQALAKGQKTLSEYESRLVIESAGVFVGAAALTKTREEAIQEAESMGYPVALKGCSAELSHKTEAGMVALNITDSNQVAQVFDELMSKAINLDGILVEKMVRGSREFVIGLTRDPNFGPCVMFGLGGIFTEALKDVTFRMAPLTREDALEMIDEIKTKKLLGEFRGSPAVDREALAKALVGVGDLGMKYDAIAEIDINPLIICGDKPVAVDALVVLK</sequence>
<dbReference type="GO" id="GO:0005524">
    <property type="term" value="F:ATP binding"/>
    <property type="evidence" value="ECO:0007669"/>
    <property type="project" value="UniProtKB-KW"/>
</dbReference>
<gene>
    <name evidence="4" type="ORF">ASZ90_005804</name>
</gene>
<dbReference type="PANTHER" id="PTHR43334">
    <property type="entry name" value="ACETATE--COA LIGASE [ADP-FORMING]"/>
    <property type="match status" value="1"/>
</dbReference>
<dbReference type="GO" id="GO:0043758">
    <property type="term" value="F:acetate-CoA ligase (ADP-forming) activity"/>
    <property type="evidence" value="ECO:0007669"/>
    <property type="project" value="UniProtKB-EC"/>
</dbReference>
<comment type="caution">
    <text evidence="4">The sequence shown here is derived from an EMBL/GenBank/DDBJ whole genome shotgun (WGS) entry which is preliminary data.</text>
</comment>
<keyword evidence="2" id="KW-0547">Nucleotide-binding</keyword>
<evidence type="ECO:0000256" key="3">
    <source>
        <dbReference type="ARBA" id="ARBA00022840"/>
    </source>
</evidence>
<evidence type="ECO:0000256" key="2">
    <source>
        <dbReference type="ARBA" id="ARBA00022741"/>
    </source>
</evidence>